<dbReference type="OrthoDB" id="251411at2"/>
<dbReference type="SUPFAM" id="SSF50494">
    <property type="entry name" value="Trypsin-like serine proteases"/>
    <property type="match status" value="1"/>
</dbReference>
<sequence>MVRIITIIVVLILATVVQAQALVLRTVGKRCTAYGCHQIIGTGACAYIGNIDGRSIYLTAAHNLEGNPAVFVGYAGRWWQAKVIHKRYQKNIDYAVIETQKISANRCFKIAEHQPDNGVDAVAYGYANGIYNMKTIRAKIRVNRNGRFFSKLVAKGDSGGPIVVNDRIVGIIKGHDYKNTLYTESDLIRVELFRIYGRLPACGGSVIIAENPPKPDTPVPKYDEEIAILEGEISKLREQLDQLSKTKIPVQIIGSNNKVLSEQKYLLGDPIKLRFKAVKK</sequence>
<dbReference type="InterPro" id="IPR009003">
    <property type="entry name" value="Peptidase_S1_PA"/>
</dbReference>
<keyword evidence="3" id="KW-1185">Reference proteome</keyword>
<accession>A0A517WNG4</accession>
<proteinExistence type="predicted"/>
<evidence type="ECO:0000313" key="3">
    <source>
        <dbReference type="Proteomes" id="UP000318384"/>
    </source>
</evidence>
<organism evidence="2 3">
    <name type="scientific">Gimesia aquarii</name>
    <dbReference type="NCBI Taxonomy" id="2527964"/>
    <lineage>
        <taxon>Bacteria</taxon>
        <taxon>Pseudomonadati</taxon>
        <taxon>Planctomycetota</taxon>
        <taxon>Planctomycetia</taxon>
        <taxon>Planctomycetales</taxon>
        <taxon>Planctomycetaceae</taxon>
        <taxon>Gimesia</taxon>
    </lineage>
</organism>
<feature type="coiled-coil region" evidence="1">
    <location>
        <begin position="219"/>
        <end position="246"/>
    </location>
</feature>
<protein>
    <recommendedName>
        <fullName evidence="4">Serine protease</fullName>
    </recommendedName>
</protein>
<dbReference type="RefSeq" id="WP_145170218.1">
    <property type="nucleotide sequence ID" value="NZ_CP037422.1"/>
</dbReference>
<keyword evidence="1" id="KW-0175">Coiled coil</keyword>
<evidence type="ECO:0000256" key="1">
    <source>
        <dbReference type="SAM" id="Coils"/>
    </source>
</evidence>
<dbReference type="EMBL" id="CP037422">
    <property type="protein sequence ID" value="QDU06768.1"/>
    <property type="molecule type" value="Genomic_DNA"/>
</dbReference>
<evidence type="ECO:0000313" key="2">
    <source>
        <dbReference type="EMBL" id="QDU06768.1"/>
    </source>
</evidence>
<reference evidence="2 3" key="1">
    <citation type="submission" date="2019-03" db="EMBL/GenBank/DDBJ databases">
        <title>Deep-cultivation of Planctomycetes and their phenomic and genomic characterization uncovers novel biology.</title>
        <authorList>
            <person name="Wiegand S."/>
            <person name="Jogler M."/>
            <person name="Boedeker C."/>
            <person name="Pinto D."/>
            <person name="Vollmers J."/>
            <person name="Rivas-Marin E."/>
            <person name="Kohn T."/>
            <person name="Peeters S.H."/>
            <person name="Heuer A."/>
            <person name="Rast P."/>
            <person name="Oberbeckmann S."/>
            <person name="Bunk B."/>
            <person name="Jeske O."/>
            <person name="Meyerdierks A."/>
            <person name="Storesund J.E."/>
            <person name="Kallscheuer N."/>
            <person name="Luecker S."/>
            <person name="Lage O.M."/>
            <person name="Pohl T."/>
            <person name="Merkel B.J."/>
            <person name="Hornburger P."/>
            <person name="Mueller R.-W."/>
            <person name="Bruemmer F."/>
            <person name="Labrenz M."/>
            <person name="Spormann A.M."/>
            <person name="Op den Camp H."/>
            <person name="Overmann J."/>
            <person name="Amann R."/>
            <person name="Jetten M.S.M."/>
            <person name="Mascher T."/>
            <person name="Medema M.H."/>
            <person name="Devos D.P."/>
            <person name="Kaster A.-K."/>
            <person name="Ovreas L."/>
            <person name="Rohde M."/>
            <person name="Galperin M.Y."/>
            <person name="Jogler C."/>
        </authorList>
    </citation>
    <scope>NUCLEOTIDE SEQUENCE [LARGE SCALE GENOMIC DNA]</scope>
    <source>
        <strain evidence="2 3">V202</strain>
    </source>
</reference>
<name>A0A517WNG4_9PLAN</name>
<dbReference type="AlphaFoldDB" id="A0A517WNG4"/>
<gene>
    <name evidence="2" type="ORF">V202x_01110</name>
</gene>
<dbReference type="Proteomes" id="UP000318384">
    <property type="component" value="Chromosome"/>
</dbReference>
<evidence type="ECO:0008006" key="4">
    <source>
        <dbReference type="Google" id="ProtNLM"/>
    </source>
</evidence>